<evidence type="ECO:0000256" key="8">
    <source>
        <dbReference type="ARBA" id="ARBA00022833"/>
    </source>
</evidence>
<evidence type="ECO:0000256" key="10">
    <source>
        <dbReference type="PROSITE-ProRule" id="PRU00452"/>
    </source>
</evidence>
<dbReference type="InterPro" id="IPR026846">
    <property type="entry name" value="Nse2(Mms21)"/>
</dbReference>
<evidence type="ECO:0000256" key="9">
    <source>
        <dbReference type="ARBA" id="ARBA00023242"/>
    </source>
</evidence>
<comment type="subcellular location">
    <subcellularLocation>
        <location evidence="1">Nucleus</location>
    </subcellularLocation>
</comment>
<dbReference type="PANTHER" id="PTHR21330">
    <property type="entry name" value="E3 SUMO-PROTEIN LIGASE NSE2"/>
    <property type="match status" value="1"/>
</dbReference>
<organism evidence="12 13">
    <name type="scientific">Rubus argutus</name>
    <name type="common">Southern blackberry</name>
    <dbReference type="NCBI Taxonomy" id="59490"/>
    <lineage>
        <taxon>Eukaryota</taxon>
        <taxon>Viridiplantae</taxon>
        <taxon>Streptophyta</taxon>
        <taxon>Embryophyta</taxon>
        <taxon>Tracheophyta</taxon>
        <taxon>Spermatophyta</taxon>
        <taxon>Magnoliopsida</taxon>
        <taxon>eudicotyledons</taxon>
        <taxon>Gunneridae</taxon>
        <taxon>Pentapetalae</taxon>
        <taxon>rosids</taxon>
        <taxon>fabids</taxon>
        <taxon>Rosales</taxon>
        <taxon>Rosaceae</taxon>
        <taxon>Rosoideae</taxon>
        <taxon>Rosoideae incertae sedis</taxon>
        <taxon>Rubus</taxon>
    </lineage>
</organism>
<dbReference type="InterPro" id="IPR013083">
    <property type="entry name" value="Znf_RING/FYVE/PHD"/>
</dbReference>
<protein>
    <recommendedName>
        <fullName evidence="11">SP-RING-type domain-containing protein</fullName>
    </recommendedName>
</protein>
<dbReference type="Pfam" id="PF11789">
    <property type="entry name" value="zf-Nse"/>
    <property type="match status" value="1"/>
</dbReference>
<name>A0AAW1VSZ8_RUBAR</name>
<dbReference type="EMBL" id="JBEDUW010000011">
    <property type="protein sequence ID" value="KAK9907856.1"/>
    <property type="molecule type" value="Genomic_DNA"/>
</dbReference>
<dbReference type="Gene3D" id="3.30.40.10">
    <property type="entry name" value="Zinc/RING finger domain, C3HC4 (zinc finger)"/>
    <property type="match status" value="1"/>
</dbReference>
<keyword evidence="7" id="KW-0833">Ubl conjugation pathway</keyword>
<dbReference type="GO" id="GO:0005634">
    <property type="term" value="C:nucleus"/>
    <property type="evidence" value="ECO:0007669"/>
    <property type="project" value="UniProtKB-SubCell"/>
</dbReference>
<evidence type="ECO:0000313" key="12">
    <source>
        <dbReference type="EMBL" id="KAK9907856.1"/>
    </source>
</evidence>
<keyword evidence="4" id="KW-0808">Transferase</keyword>
<keyword evidence="9" id="KW-0539">Nucleus</keyword>
<evidence type="ECO:0000259" key="11">
    <source>
        <dbReference type="PROSITE" id="PS51044"/>
    </source>
</evidence>
<evidence type="ECO:0000256" key="6">
    <source>
        <dbReference type="ARBA" id="ARBA00022771"/>
    </source>
</evidence>
<dbReference type="GO" id="GO:0008270">
    <property type="term" value="F:zinc ion binding"/>
    <property type="evidence" value="ECO:0007669"/>
    <property type="project" value="UniProtKB-KW"/>
</dbReference>
<gene>
    <name evidence="12" type="ORF">M0R45_000043</name>
</gene>
<evidence type="ECO:0000313" key="13">
    <source>
        <dbReference type="Proteomes" id="UP001457282"/>
    </source>
</evidence>
<keyword evidence="5" id="KW-0479">Metal-binding</keyword>
<dbReference type="PROSITE" id="PS51044">
    <property type="entry name" value="ZF_SP_RING"/>
    <property type="match status" value="1"/>
</dbReference>
<evidence type="ECO:0000256" key="1">
    <source>
        <dbReference type="ARBA" id="ARBA00004123"/>
    </source>
</evidence>
<comment type="caution">
    <text evidence="12">The sequence shown here is derived from an EMBL/GenBank/DDBJ whole genome shotgun (WGS) entry which is preliminary data.</text>
</comment>
<evidence type="ECO:0000256" key="5">
    <source>
        <dbReference type="ARBA" id="ARBA00022723"/>
    </source>
</evidence>
<evidence type="ECO:0000256" key="2">
    <source>
        <dbReference type="ARBA" id="ARBA00004718"/>
    </source>
</evidence>
<feature type="domain" description="SP-RING-type" evidence="11">
    <location>
        <begin position="145"/>
        <end position="233"/>
    </location>
</feature>
<dbReference type="GO" id="GO:0016925">
    <property type="term" value="P:protein sumoylation"/>
    <property type="evidence" value="ECO:0007669"/>
    <property type="project" value="TreeGrafter"/>
</dbReference>
<dbReference type="Proteomes" id="UP001457282">
    <property type="component" value="Unassembled WGS sequence"/>
</dbReference>
<sequence>MASTSSRTHGIAGRIRTAATNLYDDNQSLLGDIRRAFNVMKEVAVDLEKANQFEKVKELENAAVELLATCDGCTHLSSAIQSVGESYQPPPEPSQLTDFEKLLKNEVAKQKAKSSSISQNQSLIRQFREAVWNVHHAGQPMPGDDEEDIVMTSTDGNIRNTTCPLSGKPITELENPVRSVECKHIYQNKDIIHYLHSKKGRGICPIAGCPSTLQLEKVRCDPLLLVEIQELRDMRKQHTDMTDVIEDFTELDED</sequence>
<dbReference type="GO" id="GO:0000724">
    <property type="term" value="P:double-strand break repair via homologous recombination"/>
    <property type="evidence" value="ECO:0007669"/>
    <property type="project" value="InterPro"/>
</dbReference>
<dbReference type="AlphaFoldDB" id="A0AAW1VSZ8"/>
<comment type="pathway">
    <text evidence="2">Protein modification; protein sumoylation.</text>
</comment>
<dbReference type="GO" id="GO:0030915">
    <property type="term" value="C:Smc5-Smc6 complex"/>
    <property type="evidence" value="ECO:0007669"/>
    <property type="project" value="InterPro"/>
</dbReference>
<proteinExistence type="inferred from homology"/>
<dbReference type="CDD" id="cd16651">
    <property type="entry name" value="SPL-RING_NSE2"/>
    <property type="match status" value="1"/>
</dbReference>
<keyword evidence="8" id="KW-0862">Zinc</keyword>
<accession>A0AAW1VSZ8</accession>
<evidence type="ECO:0000256" key="3">
    <source>
        <dbReference type="ARBA" id="ARBA00008212"/>
    </source>
</evidence>
<dbReference type="GO" id="GO:0061665">
    <property type="term" value="F:SUMO ligase activity"/>
    <property type="evidence" value="ECO:0007669"/>
    <property type="project" value="TreeGrafter"/>
</dbReference>
<comment type="similarity">
    <text evidence="3">Belongs to the NSE2 family.</text>
</comment>
<keyword evidence="6 10" id="KW-0863">Zinc-finger</keyword>
<dbReference type="InterPro" id="IPR004181">
    <property type="entry name" value="Znf_MIZ"/>
</dbReference>
<evidence type="ECO:0000256" key="4">
    <source>
        <dbReference type="ARBA" id="ARBA00022679"/>
    </source>
</evidence>
<keyword evidence="13" id="KW-1185">Reference proteome</keyword>
<dbReference type="PANTHER" id="PTHR21330:SF1">
    <property type="entry name" value="E3 SUMO-PROTEIN LIGASE NSE2"/>
    <property type="match status" value="1"/>
</dbReference>
<reference evidence="12 13" key="1">
    <citation type="journal article" date="2023" name="G3 (Bethesda)">
        <title>A chromosome-length genome assembly and annotation of blackberry (Rubus argutus, cv. 'Hillquist').</title>
        <authorList>
            <person name="Bruna T."/>
            <person name="Aryal R."/>
            <person name="Dudchenko O."/>
            <person name="Sargent D.J."/>
            <person name="Mead D."/>
            <person name="Buti M."/>
            <person name="Cavallini A."/>
            <person name="Hytonen T."/>
            <person name="Andres J."/>
            <person name="Pham M."/>
            <person name="Weisz D."/>
            <person name="Mascagni F."/>
            <person name="Usai G."/>
            <person name="Natali L."/>
            <person name="Bassil N."/>
            <person name="Fernandez G.E."/>
            <person name="Lomsadze A."/>
            <person name="Armour M."/>
            <person name="Olukolu B."/>
            <person name="Poorten T."/>
            <person name="Britton C."/>
            <person name="Davik J."/>
            <person name="Ashrafi H."/>
            <person name="Aiden E.L."/>
            <person name="Borodovsky M."/>
            <person name="Worthington M."/>
        </authorList>
    </citation>
    <scope>NUCLEOTIDE SEQUENCE [LARGE SCALE GENOMIC DNA]</scope>
    <source>
        <strain evidence="12">PI 553951</strain>
    </source>
</reference>
<evidence type="ECO:0000256" key="7">
    <source>
        <dbReference type="ARBA" id="ARBA00022786"/>
    </source>
</evidence>